<dbReference type="EMBL" id="CM056811">
    <property type="protein sequence ID" value="KAJ8634949.1"/>
    <property type="molecule type" value="Genomic_DNA"/>
</dbReference>
<comment type="caution">
    <text evidence="1">The sequence shown here is derived from an EMBL/GenBank/DDBJ whole genome shotgun (WGS) entry which is preliminary data.</text>
</comment>
<reference evidence="1 2" key="1">
    <citation type="journal article" date="2022" name="Hortic Res">
        <title>A haplotype resolved chromosomal level avocado genome allows analysis of novel avocado genes.</title>
        <authorList>
            <person name="Nath O."/>
            <person name="Fletcher S.J."/>
            <person name="Hayward A."/>
            <person name="Shaw L.M."/>
            <person name="Masouleh A.K."/>
            <person name="Furtado A."/>
            <person name="Henry R.J."/>
            <person name="Mitter N."/>
        </authorList>
    </citation>
    <scope>NUCLEOTIDE SEQUENCE [LARGE SCALE GENOMIC DNA]</scope>
    <source>
        <strain evidence="2">cv. Hass</strain>
    </source>
</reference>
<accession>A0ACC2LPH0</accession>
<evidence type="ECO:0000313" key="1">
    <source>
        <dbReference type="EMBL" id="KAJ8634949.1"/>
    </source>
</evidence>
<gene>
    <name evidence="1" type="ORF">MRB53_009216</name>
</gene>
<organism evidence="1 2">
    <name type="scientific">Persea americana</name>
    <name type="common">Avocado</name>
    <dbReference type="NCBI Taxonomy" id="3435"/>
    <lineage>
        <taxon>Eukaryota</taxon>
        <taxon>Viridiplantae</taxon>
        <taxon>Streptophyta</taxon>
        <taxon>Embryophyta</taxon>
        <taxon>Tracheophyta</taxon>
        <taxon>Spermatophyta</taxon>
        <taxon>Magnoliopsida</taxon>
        <taxon>Magnoliidae</taxon>
        <taxon>Laurales</taxon>
        <taxon>Lauraceae</taxon>
        <taxon>Persea</taxon>
    </lineage>
</organism>
<sequence length="279" mass="31123">MEEGCDLMEHMNTFNRMISDLLRLDVKFDDEDRSLLLLNSLFDSYEHLVTTLLYGKETLNFEEVTQDIISNAARRKPSKGDSLAEGLLVKEGSHNRGRSMDRGRSRRNNSISKSKSKKDSECFHCGKKGHWKKDCLLYKASKDGKNKAADKSESSDSASVASEKEVELLSVLQENLLQSNTSLNGSAWSEIITGTQPLQIASTTRGLATSYPLGHRSFLMYPCAPPAKKASIDHVEGDSRPFDIERCPNLTLISGIVASLSGRKPTEVFELQRTLMKFL</sequence>
<evidence type="ECO:0000313" key="2">
    <source>
        <dbReference type="Proteomes" id="UP001234297"/>
    </source>
</evidence>
<name>A0ACC2LPH0_PERAE</name>
<keyword evidence="2" id="KW-1185">Reference proteome</keyword>
<proteinExistence type="predicted"/>
<protein>
    <submittedName>
        <fullName evidence="1">Uncharacterized protein</fullName>
    </submittedName>
</protein>
<dbReference type="Proteomes" id="UP001234297">
    <property type="component" value="Chromosome 3"/>
</dbReference>